<reference evidence="1" key="1">
    <citation type="submission" date="2023-07" db="EMBL/GenBank/DDBJ databases">
        <title>Black Yeasts Isolated from many extreme environments.</title>
        <authorList>
            <person name="Coleine C."/>
            <person name="Stajich J.E."/>
            <person name="Selbmann L."/>
        </authorList>
    </citation>
    <scope>NUCLEOTIDE SEQUENCE</scope>
    <source>
        <strain evidence="1">CCFEE 5714</strain>
    </source>
</reference>
<name>A0ACC3NRS6_9PEZI</name>
<organism evidence="1 2">
    <name type="scientific">Vermiconidia calcicola</name>
    <dbReference type="NCBI Taxonomy" id="1690605"/>
    <lineage>
        <taxon>Eukaryota</taxon>
        <taxon>Fungi</taxon>
        <taxon>Dikarya</taxon>
        <taxon>Ascomycota</taxon>
        <taxon>Pezizomycotina</taxon>
        <taxon>Dothideomycetes</taxon>
        <taxon>Dothideomycetidae</taxon>
        <taxon>Mycosphaerellales</taxon>
        <taxon>Extremaceae</taxon>
        <taxon>Vermiconidia</taxon>
    </lineage>
</organism>
<protein>
    <submittedName>
        <fullName evidence="1">Uncharacterized protein</fullName>
    </submittedName>
</protein>
<gene>
    <name evidence="1" type="ORF">LTR37_002779</name>
</gene>
<accession>A0ACC3NRS6</accession>
<comment type="caution">
    <text evidence="1">The sequence shown here is derived from an EMBL/GenBank/DDBJ whole genome shotgun (WGS) entry which is preliminary data.</text>
</comment>
<proteinExistence type="predicted"/>
<keyword evidence="2" id="KW-1185">Reference proteome</keyword>
<evidence type="ECO:0000313" key="1">
    <source>
        <dbReference type="EMBL" id="KAK3721963.1"/>
    </source>
</evidence>
<evidence type="ECO:0000313" key="2">
    <source>
        <dbReference type="Proteomes" id="UP001281147"/>
    </source>
</evidence>
<dbReference type="Proteomes" id="UP001281147">
    <property type="component" value="Unassembled WGS sequence"/>
</dbReference>
<sequence length="360" mass="41044">MAGPGNYGALAGFHPAPDQSYNDPQFHQSYSPPPGPQHASYGPHSGHPIPPGYASPNRPPPSTYDPNYFPPPPGQDNRDNGYGRDPPRSEYDRGYERGPPSDAPRGYGDRPYAPSDADRHDDNQLTPFDEEKEEAGYRRQYEEDRRQYEEDQRRRWAQAPPPPRSNYDRRDRYQDDRDRRYDDRDYDDRDRRTQYSDDRSYYDDRDERDERDRRSEQRRRDSRASPTGGNKDVFGGKEGQRGLSAQVLGGAMGGLAGHEFGGGVLETLGGMVVGAVGAKVLENEHEKRRTRKESAAKNIAPSKAEAITGERYASNSAVSRAPRDDRRRDPRDRRRPSRGRDQSESDSYSSDESPPPRRRR</sequence>
<dbReference type="EMBL" id="JAUTXU010000015">
    <property type="protein sequence ID" value="KAK3721963.1"/>
    <property type="molecule type" value="Genomic_DNA"/>
</dbReference>